<reference evidence="2 3" key="1">
    <citation type="submission" date="2024-02" db="EMBL/GenBank/DDBJ databases">
        <title>Lysobacter Genome Sequencing and Mining.</title>
        <authorList>
            <person name="Bierman J."/>
            <person name="Walker M.C."/>
        </authorList>
    </citation>
    <scope>NUCLEOTIDE SEQUENCE [LARGE SCALE GENOMIC DNA]</scope>
    <source>
        <strain evidence="2 3">PB6250</strain>
    </source>
</reference>
<keyword evidence="3" id="KW-1185">Reference proteome</keyword>
<dbReference type="RefSeq" id="WP_064747467.1">
    <property type="nucleotide sequence ID" value="NZ_JBANDL010000002.1"/>
</dbReference>
<dbReference type="Proteomes" id="UP001387215">
    <property type="component" value="Unassembled WGS sequence"/>
</dbReference>
<feature type="transmembrane region" description="Helical" evidence="1">
    <location>
        <begin position="67"/>
        <end position="87"/>
    </location>
</feature>
<sequence length="90" mass="9662">MHTLLVLLAGFALLGLCLLIARLAGGPGRTPQRKAIVAFVPLWLIGAGINLWAGVHHAGYSVADELPIFLLVFLLPVVAALALRWTLSRR</sequence>
<protein>
    <recommendedName>
        <fullName evidence="4">Transmembrane protein</fullName>
    </recommendedName>
</protein>
<keyword evidence="1" id="KW-0472">Membrane</keyword>
<accession>A0ABU8D7E9</accession>
<evidence type="ECO:0000313" key="3">
    <source>
        <dbReference type="Proteomes" id="UP001387215"/>
    </source>
</evidence>
<gene>
    <name evidence="2" type="ORF">V2J18_15170</name>
</gene>
<name>A0ABU8D7E9_9GAMM</name>
<proteinExistence type="predicted"/>
<keyword evidence="1" id="KW-1133">Transmembrane helix</keyword>
<feature type="transmembrane region" description="Helical" evidence="1">
    <location>
        <begin position="6"/>
        <end position="24"/>
    </location>
</feature>
<organism evidence="2 3">
    <name type="scientific">Lysobacter firmicutimachus</name>
    <dbReference type="NCBI Taxonomy" id="1792846"/>
    <lineage>
        <taxon>Bacteria</taxon>
        <taxon>Pseudomonadati</taxon>
        <taxon>Pseudomonadota</taxon>
        <taxon>Gammaproteobacteria</taxon>
        <taxon>Lysobacterales</taxon>
        <taxon>Lysobacteraceae</taxon>
        <taxon>Lysobacter</taxon>
    </lineage>
</organism>
<feature type="transmembrane region" description="Helical" evidence="1">
    <location>
        <begin position="36"/>
        <end position="55"/>
    </location>
</feature>
<evidence type="ECO:0000313" key="2">
    <source>
        <dbReference type="EMBL" id="MEI2456007.1"/>
    </source>
</evidence>
<evidence type="ECO:0008006" key="4">
    <source>
        <dbReference type="Google" id="ProtNLM"/>
    </source>
</evidence>
<evidence type="ECO:0000256" key="1">
    <source>
        <dbReference type="SAM" id="Phobius"/>
    </source>
</evidence>
<dbReference type="EMBL" id="JBANDL010000002">
    <property type="protein sequence ID" value="MEI2456007.1"/>
    <property type="molecule type" value="Genomic_DNA"/>
</dbReference>
<keyword evidence="1" id="KW-0812">Transmembrane</keyword>
<comment type="caution">
    <text evidence="2">The sequence shown here is derived from an EMBL/GenBank/DDBJ whole genome shotgun (WGS) entry which is preliminary data.</text>
</comment>